<keyword evidence="8" id="KW-1133">Transmembrane helix</keyword>
<keyword evidence="16" id="KW-1185">Reference proteome</keyword>
<reference evidence="15 16" key="1">
    <citation type="journal article" date="2020" name="ISME J.">
        <title>Uncovering the hidden diversity of litter-decomposition mechanisms in mushroom-forming fungi.</title>
        <authorList>
            <person name="Floudas D."/>
            <person name="Bentzer J."/>
            <person name="Ahren D."/>
            <person name="Johansson T."/>
            <person name="Persson P."/>
            <person name="Tunlid A."/>
        </authorList>
    </citation>
    <scope>NUCLEOTIDE SEQUENCE [LARGE SCALE GENOMIC DNA]</scope>
    <source>
        <strain evidence="15 16">CBS 291.85</strain>
    </source>
</reference>
<dbReference type="PANTHER" id="PTHR24305:SF166">
    <property type="entry name" value="CYTOCHROME P450 12A4, MITOCHONDRIAL-RELATED"/>
    <property type="match status" value="1"/>
</dbReference>
<comment type="caution">
    <text evidence="15">The sequence shown here is derived from an EMBL/GenBank/DDBJ whole genome shotgun (WGS) entry which is preliminary data.</text>
</comment>
<evidence type="ECO:0000256" key="7">
    <source>
        <dbReference type="ARBA" id="ARBA00022723"/>
    </source>
</evidence>
<keyword evidence="9 14" id="KW-0560">Oxidoreductase</keyword>
<evidence type="ECO:0000256" key="13">
    <source>
        <dbReference type="PIRSR" id="PIRSR602401-1"/>
    </source>
</evidence>
<evidence type="ECO:0000256" key="3">
    <source>
        <dbReference type="ARBA" id="ARBA00004721"/>
    </source>
</evidence>
<dbReference type="InterPro" id="IPR002401">
    <property type="entry name" value="Cyt_P450_E_grp-I"/>
</dbReference>
<evidence type="ECO:0000313" key="16">
    <source>
        <dbReference type="Proteomes" id="UP000559256"/>
    </source>
</evidence>
<evidence type="ECO:0000256" key="6">
    <source>
        <dbReference type="ARBA" id="ARBA00022692"/>
    </source>
</evidence>
<evidence type="ECO:0000256" key="2">
    <source>
        <dbReference type="ARBA" id="ARBA00004370"/>
    </source>
</evidence>
<dbReference type="PRINTS" id="PR00385">
    <property type="entry name" value="P450"/>
</dbReference>
<sequence>MRRGLREASRCVHYCSRDDRTRVIQSSSKRSAAQIHLKANREKGTLSLPQHPSIMASLTIPLTLCAITSVWLLKRLLQRSAAVAQTLKDVGSCPGRGRLLYNPFGGLSLAIDRFSPFKWRFHDYHAAFDLYAHFQSTVLSSFVIWNGEQYYWLSDADAIKTVCNSRNIFEKDLPVYEKFLNFWGSNIISTEGNEWKMHRGVARSAFNEANNALVWSETTRISSQWMSNLKKEVEVDLLEDLRLITMQVIQGAGFGRRPTWAEASSKQADGDRMPFEEALATAGSNLIPRSITPSWLIDIAEKAGIKKLTVIRTSFDDIKFHMLDLVQLARSWLAGDDKDKALDAALLRNLVQGNNDEAESNRLDDGQLLSNAFIFLVAGHETTAHSLSFMVAFLAIYPEVQRKVREEVLSLTGGDPTVQLSYKEHMSKLVYTLAVFYETGRLCTVAPRLGRRVLSDTTLTSRRFEIASDGSAERVQEFDVSLKRGSQVIVDLTAVHRNPIHWGRDVNEFKPERFIDTDTYHWPRNAFLAFSTGHRSCIGQKFSTTESLCLVANLVRQFDILPPPDLRDKSFSEQKGITDWKTWLTSTPSNARVTFKPRF</sequence>
<organism evidence="15 16">
    <name type="scientific">Tetrapyrgos nigripes</name>
    <dbReference type="NCBI Taxonomy" id="182062"/>
    <lineage>
        <taxon>Eukaryota</taxon>
        <taxon>Fungi</taxon>
        <taxon>Dikarya</taxon>
        <taxon>Basidiomycota</taxon>
        <taxon>Agaricomycotina</taxon>
        <taxon>Agaricomycetes</taxon>
        <taxon>Agaricomycetidae</taxon>
        <taxon>Agaricales</taxon>
        <taxon>Marasmiineae</taxon>
        <taxon>Marasmiaceae</taxon>
        <taxon>Tetrapyrgos</taxon>
    </lineage>
</organism>
<evidence type="ECO:0000256" key="8">
    <source>
        <dbReference type="ARBA" id="ARBA00022989"/>
    </source>
</evidence>
<dbReference type="Pfam" id="PF00067">
    <property type="entry name" value="p450"/>
    <property type="match status" value="2"/>
</dbReference>
<dbReference type="SUPFAM" id="SSF48264">
    <property type="entry name" value="Cytochrome P450"/>
    <property type="match status" value="1"/>
</dbReference>
<protein>
    <recommendedName>
        <fullName evidence="17">Cytochrome P450</fullName>
    </recommendedName>
</protein>
<proteinExistence type="inferred from homology"/>
<dbReference type="GO" id="GO:0004497">
    <property type="term" value="F:monooxygenase activity"/>
    <property type="evidence" value="ECO:0007669"/>
    <property type="project" value="UniProtKB-KW"/>
</dbReference>
<dbReference type="InterPro" id="IPR036396">
    <property type="entry name" value="Cyt_P450_sf"/>
</dbReference>
<evidence type="ECO:0000256" key="12">
    <source>
        <dbReference type="ARBA" id="ARBA00023136"/>
    </source>
</evidence>
<dbReference type="PROSITE" id="PS00086">
    <property type="entry name" value="CYTOCHROME_P450"/>
    <property type="match status" value="1"/>
</dbReference>
<comment type="cofactor">
    <cofactor evidence="1 13">
        <name>heme</name>
        <dbReference type="ChEBI" id="CHEBI:30413"/>
    </cofactor>
</comment>
<evidence type="ECO:0000256" key="5">
    <source>
        <dbReference type="ARBA" id="ARBA00022617"/>
    </source>
</evidence>
<name>A0A8H5LWY8_9AGAR</name>
<accession>A0A8H5LWY8</accession>
<dbReference type="PANTHER" id="PTHR24305">
    <property type="entry name" value="CYTOCHROME P450"/>
    <property type="match status" value="1"/>
</dbReference>
<dbReference type="GO" id="GO:0005506">
    <property type="term" value="F:iron ion binding"/>
    <property type="evidence" value="ECO:0007669"/>
    <property type="project" value="InterPro"/>
</dbReference>
<dbReference type="PRINTS" id="PR00463">
    <property type="entry name" value="EP450I"/>
</dbReference>
<evidence type="ECO:0008006" key="17">
    <source>
        <dbReference type="Google" id="ProtNLM"/>
    </source>
</evidence>
<dbReference type="InterPro" id="IPR001128">
    <property type="entry name" value="Cyt_P450"/>
</dbReference>
<keyword evidence="11 14" id="KW-0503">Monooxygenase</keyword>
<dbReference type="OrthoDB" id="1470350at2759"/>
<dbReference type="InterPro" id="IPR050121">
    <property type="entry name" value="Cytochrome_P450_monoxygenase"/>
</dbReference>
<evidence type="ECO:0000256" key="4">
    <source>
        <dbReference type="ARBA" id="ARBA00010617"/>
    </source>
</evidence>
<dbReference type="Gene3D" id="1.10.630.10">
    <property type="entry name" value="Cytochrome P450"/>
    <property type="match status" value="1"/>
</dbReference>
<keyword evidence="7 13" id="KW-0479">Metal-binding</keyword>
<dbReference type="InterPro" id="IPR017972">
    <property type="entry name" value="Cyt_P450_CS"/>
</dbReference>
<comment type="similarity">
    <text evidence="4 14">Belongs to the cytochrome P450 family.</text>
</comment>
<evidence type="ECO:0000256" key="14">
    <source>
        <dbReference type="RuleBase" id="RU000461"/>
    </source>
</evidence>
<keyword evidence="6" id="KW-0812">Transmembrane</keyword>
<evidence type="ECO:0000256" key="1">
    <source>
        <dbReference type="ARBA" id="ARBA00001971"/>
    </source>
</evidence>
<feature type="binding site" description="axial binding residue" evidence="13">
    <location>
        <position position="537"/>
    </location>
    <ligand>
        <name>heme</name>
        <dbReference type="ChEBI" id="CHEBI:30413"/>
    </ligand>
    <ligandPart>
        <name>Fe</name>
        <dbReference type="ChEBI" id="CHEBI:18248"/>
    </ligandPart>
</feature>
<comment type="subcellular location">
    <subcellularLocation>
        <location evidence="2">Membrane</location>
    </subcellularLocation>
</comment>
<evidence type="ECO:0000256" key="11">
    <source>
        <dbReference type="ARBA" id="ARBA00023033"/>
    </source>
</evidence>
<evidence type="ECO:0000256" key="10">
    <source>
        <dbReference type="ARBA" id="ARBA00023004"/>
    </source>
</evidence>
<dbReference type="EMBL" id="JAACJM010000005">
    <property type="protein sequence ID" value="KAF5372637.1"/>
    <property type="molecule type" value="Genomic_DNA"/>
</dbReference>
<comment type="pathway">
    <text evidence="3">Secondary metabolite biosynthesis; terpenoid biosynthesis.</text>
</comment>
<evidence type="ECO:0000313" key="15">
    <source>
        <dbReference type="EMBL" id="KAF5372637.1"/>
    </source>
</evidence>
<gene>
    <name evidence="15" type="ORF">D9758_005284</name>
</gene>
<dbReference type="GO" id="GO:0016705">
    <property type="term" value="F:oxidoreductase activity, acting on paired donors, with incorporation or reduction of molecular oxygen"/>
    <property type="evidence" value="ECO:0007669"/>
    <property type="project" value="InterPro"/>
</dbReference>
<dbReference type="GO" id="GO:0016020">
    <property type="term" value="C:membrane"/>
    <property type="evidence" value="ECO:0007669"/>
    <property type="project" value="UniProtKB-SubCell"/>
</dbReference>
<dbReference type="GO" id="GO:0020037">
    <property type="term" value="F:heme binding"/>
    <property type="evidence" value="ECO:0007669"/>
    <property type="project" value="InterPro"/>
</dbReference>
<keyword evidence="10 13" id="KW-0408">Iron</keyword>
<keyword evidence="12" id="KW-0472">Membrane</keyword>
<dbReference type="Proteomes" id="UP000559256">
    <property type="component" value="Unassembled WGS sequence"/>
</dbReference>
<keyword evidence="5 13" id="KW-0349">Heme</keyword>
<dbReference type="AlphaFoldDB" id="A0A8H5LWY8"/>
<evidence type="ECO:0000256" key="9">
    <source>
        <dbReference type="ARBA" id="ARBA00023002"/>
    </source>
</evidence>